<protein>
    <submittedName>
        <fullName evidence="2">Uncharacterized protein</fullName>
    </submittedName>
</protein>
<sequence>MKTTMMIMFILIFSVFGHTQNKVDELVKKYGENEITLYTTKGELIGKPVVIRNSDKLPHSIKISGNTTDSSKIAELFLTLFKDKEEEGYKLSESNPALKYDMSKRNIMYLISGNNIDGGLKVEYTKDQYLFKASASLIKNSSNSNKIVKTEVFQAGSMEHINHLNEELLEKHENKKQNIYEFEIEMIDIRRLGGKKATKFKF</sequence>
<reference evidence="2 3" key="1">
    <citation type="submission" date="2023-09" db="EMBL/GenBank/DDBJ databases">
        <title>Thalassobella suaedae gen. nov., sp. nov., a marine bacterium of the family Flavobacteriaceae isolated from a halophyte Suaeda japonica.</title>
        <authorList>
            <person name="Lee S.Y."/>
            <person name="Hwang C.Y."/>
        </authorList>
    </citation>
    <scope>NUCLEOTIDE SEQUENCE [LARGE SCALE GENOMIC DNA]</scope>
    <source>
        <strain evidence="2 3">HL-DH10</strain>
    </source>
</reference>
<dbReference type="RefSeq" id="WP_415863845.1">
    <property type="nucleotide sequence ID" value="NZ_CP134536.1"/>
</dbReference>
<accession>A0ABY9Y6G3</accession>
<evidence type="ECO:0000313" key="3">
    <source>
        <dbReference type="Proteomes" id="UP001303407"/>
    </source>
</evidence>
<name>A0ABY9Y6G3_9FLAO</name>
<gene>
    <name evidence="2" type="ORF">RHP49_06260</name>
</gene>
<dbReference type="Proteomes" id="UP001303407">
    <property type="component" value="Chromosome"/>
</dbReference>
<proteinExistence type="predicted"/>
<evidence type="ECO:0000313" key="2">
    <source>
        <dbReference type="EMBL" id="WNH13857.1"/>
    </source>
</evidence>
<organism evidence="2 3">
    <name type="scientific">Thalassobellus suaedae</name>
    <dbReference type="NCBI Taxonomy" id="3074124"/>
    <lineage>
        <taxon>Bacteria</taxon>
        <taxon>Pseudomonadati</taxon>
        <taxon>Bacteroidota</taxon>
        <taxon>Flavobacteriia</taxon>
        <taxon>Flavobacteriales</taxon>
        <taxon>Flavobacteriaceae</taxon>
        <taxon>Thalassobellus</taxon>
    </lineage>
</organism>
<keyword evidence="1" id="KW-0175">Coiled coil</keyword>
<keyword evidence="3" id="KW-1185">Reference proteome</keyword>
<feature type="coiled-coil region" evidence="1">
    <location>
        <begin position="158"/>
        <end position="185"/>
    </location>
</feature>
<dbReference type="EMBL" id="CP134536">
    <property type="protein sequence ID" value="WNH13857.1"/>
    <property type="molecule type" value="Genomic_DNA"/>
</dbReference>
<evidence type="ECO:0000256" key="1">
    <source>
        <dbReference type="SAM" id="Coils"/>
    </source>
</evidence>